<feature type="modified residue" description="1-thioglycine" evidence="5">
    <location>
        <position position="463"/>
    </location>
</feature>
<dbReference type="InterPro" id="IPR013920">
    <property type="entry name" value="DUF1774_fun"/>
</dbReference>
<dbReference type="UniPathway" id="UPA00988"/>
<keyword evidence="8" id="KW-1133">Transmembrane helix</keyword>
<dbReference type="HAMAP" id="MF_03048">
    <property type="entry name" value="Urm1"/>
    <property type="match status" value="1"/>
</dbReference>
<comment type="subcellular location">
    <subcellularLocation>
        <location evidence="5 6">Cytoplasm</location>
    </subcellularLocation>
</comment>
<feature type="transmembrane region" description="Helical" evidence="8">
    <location>
        <begin position="79"/>
        <end position="97"/>
    </location>
</feature>
<comment type="PTM">
    <text evidence="5">C-terminal thiocarboxylation occurs in 2 steps, it is first acyl-adenylated (-COAMP) via the hesA/moeB/thiF part of UBA4, then thiocarboxylated (-COSH) via the rhodanese domain of UBA4.</text>
</comment>
<keyword evidence="4 5" id="KW-0833">Ubl conjugation pathway</keyword>
<comment type="function">
    <text evidence="5">Acts as a sulfur carrier required for 2-thiolation of mcm(5)S(2)U at tRNA wobble positions of cytosolic tRNA(Lys), tRNA(Glu) and tRNA(Gln). Serves as sulfur donor in tRNA 2-thiolation reaction by being thiocarboxylated (-COSH) at its C-terminus by the MOCS3 homolog UBA4. The sulfur is then transferred to tRNA to form 2-thiolation of mcm(5)S(2)U. Prior mcm(5) tRNA modification by the elongator complex is required for 2-thiolation. Also acts as a ubiquitin-like protein (UBL) that is covalently conjugated via an isopeptide bond to lysine residues of target proteins such as AHP1. The thiocarboxylated form serves as substrate for conjugation and oxidative stress specifically induces the formation of UBL-protein conjugates.</text>
</comment>
<evidence type="ECO:0000313" key="10">
    <source>
        <dbReference type="Proteomes" id="UP000298327"/>
    </source>
</evidence>
<evidence type="ECO:0000256" key="6">
    <source>
        <dbReference type="RuleBase" id="RU361182"/>
    </source>
</evidence>
<keyword evidence="10" id="KW-1185">Reference proteome</keyword>
<keyword evidence="8" id="KW-0472">Membrane</keyword>
<keyword evidence="8" id="KW-0812">Transmembrane</keyword>
<feature type="transmembrane region" description="Helical" evidence="8">
    <location>
        <begin position="181"/>
        <end position="200"/>
    </location>
</feature>
<accession>A0A4Y9Y2S0</accession>
<dbReference type="OrthoDB" id="10248987at2759"/>
<dbReference type="PANTHER" id="PTHR37992:SF1">
    <property type="entry name" value="DUF1774-DOMAIN-CONTAINING PROTEIN"/>
    <property type="match status" value="1"/>
</dbReference>
<dbReference type="InterPro" id="IPR015221">
    <property type="entry name" value="Urm1"/>
</dbReference>
<dbReference type="GO" id="GO:0032447">
    <property type="term" value="P:protein urmylation"/>
    <property type="evidence" value="ECO:0007669"/>
    <property type="project" value="UniProtKB-UniRule"/>
</dbReference>
<dbReference type="Pfam" id="PF09138">
    <property type="entry name" value="Urm1"/>
    <property type="match status" value="1"/>
</dbReference>
<dbReference type="GO" id="GO:0034227">
    <property type="term" value="P:tRNA thio-modification"/>
    <property type="evidence" value="ECO:0007669"/>
    <property type="project" value="UniProtKB-UniRule"/>
</dbReference>
<dbReference type="CDD" id="cd01764">
    <property type="entry name" value="Ubl_Urm1"/>
    <property type="match status" value="1"/>
</dbReference>
<evidence type="ECO:0000256" key="7">
    <source>
        <dbReference type="SAM" id="MobiDB-lite"/>
    </source>
</evidence>
<keyword evidence="1 5" id="KW-0963">Cytoplasm</keyword>
<dbReference type="PANTHER" id="PTHR37992">
    <property type="entry name" value="EXPRESSED PROTEIN"/>
    <property type="match status" value="1"/>
</dbReference>
<dbReference type="SUPFAM" id="SSF54285">
    <property type="entry name" value="MoaD/ThiS"/>
    <property type="match status" value="1"/>
</dbReference>
<feature type="region of interest" description="Disordered" evidence="7">
    <location>
        <begin position="368"/>
        <end position="392"/>
    </location>
</feature>
<gene>
    <name evidence="5" type="primary">URM1</name>
    <name evidence="9" type="ORF">EVG20_g8807</name>
</gene>
<evidence type="ECO:0000256" key="4">
    <source>
        <dbReference type="ARBA" id="ARBA00022786"/>
    </source>
</evidence>
<dbReference type="Proteomes" id="UP000298327">
    <property type="component" value="Unassembled WGS sequence"/>
</dbReference>
<feature type="transmembrane region" description="Helical" evidence="8">
    <location>
        <begin position="228"/>
        <end position="252"/>
    </location>
</feature>
<feature type="region of interest" description="Disordered" evidence="7">
    <location>
        <begin position="262"/>
        <end position="289"/>
    </location>
</feature>
<dbReference type="GO" id="GO:0005829">
    <property type="term" value="C:cytosol"/>
    <property type="evidence" value="ECO:0007669"/>
    <property type="project" value="UniProtKB-UniRule"/>
</dbReference>
<organism evidence="9 10">
    <name type="scientific">Dentipellis fragilis</name>
    <dbReference type="NCBI Taxonomy" id="205917"/>
    <lineage>
        <taxon>Eukaryota</taxon>
        <taxon>Fungi</taxon>
        <taxon>Dikarya</taxon>
        <taxon>Basidiomycota</taxon>
        <taxon>Agaricomycotina</taxon>
        <taxon>Agaricomycetes</taxon>
        <taxon>Russulales</taxon>
        <taxon>Hericiaceae</taxon>
        <taxon>Dentipellis</taxon>
    </lineage>
</organism>
<feature type="transmembrane region" description="Helical" evidence="8">
    <location>
        <begin position="147"/>
        <end position="169"/>
    </location>
</feature>
<comment type="pathway">
    <text evidence="5 6">tRNA modification; 5-methoxycarbonylmethyl-2-thiouridine-tRNA biosynthesis.</text>
</comment>
<evidence type="ECO:0000256" key="2">
    <source>
        <dbReference type="ARBA" id="ARBA00022499"/>
    </source>
</evidence>
<reference evidence="9 10" key="1">
    <citation type="submission" date="2019-02" db="EMBL/GenBank/DDBJ databases">
        <title>Genome sequencing of the rare red list fungi Dentipellis fragilis.</title>
        <authorList>
            <person name="Buettner E."/>
            <person name="Kellner H."/>
        </authorList>
    </citation>
    <scope>NUCLEOTIDE SEQUENCE [LARGE SCALE GENOMIC DNA]</scope>
    <source>
        <strain evidence="9 10">DSM 105465</strain>
    </source>
</reference>
<feature type="compositionally biased region" description="Polar residues" evidence="7">
    <location>
        <begin position="371"/>
        <end position="384"/>
    </location>
</feature>
<sequence>MDTLPFDRNDPAVRDYFTLIRSQLAAPTGDVARLFPTGLTPHRHLIAGYALLIYVGQIGYCLLLVFVRKPETKKTVVKGVGMAVVLANFVMAGWAVAWVFQLFLASTILLGLLVLLLIYANLVLLIYHPPTSKRPLDHLFIHVPIRLFLILPLSLLFPYSLFVTLGLAWDPAHPDHYDKHQWASFGVILGVNILALLFIVIRHDVTWAVGATWICVSLWAQRPKPAPVYITTIMFTVLHPLALVLAIVWTYFTSRREGRIALPPDEDQERAHPNGENPHGPDEILTGPNNHLRFRDLSSQARSRQIADLCPTTQASILNLHRPSRPKLNVYPPPRAQVSDSMSTISLKIEFGGGLELLFNNQRSHRVSIPAHTSGSGSGTTAPNTGADKDAEQKPADLSFLIRWLRDNLLTERAELFVDEGTGSVRPGILVLVNDTDWELEGEGAYEVQEGDEVVFISTLHGG</sequence>
<evidence type="ECO:0000256" key="8">
    <source>
        <dbReference type="SAM" id="Phobius"/>
    </source>
</evidence>
<dbReference type="STRING" id="205917.A0A4Y9Y2S0"/>
<comment type="similarity">
    <text evidence="5 6">Belongs to the URM1 family.</text>
</comment>
<dbReference type="EMBL" id="SEOQ01000802">
    <property type="protein sequence ID" value="TFY56746.1"/>
    <property type="molecule type" value="Genomic_DNA"/>
</dbReference>
<proteinExistence type="inferred from homology"/>
<evidence type="ECO:0000313" key="9">
    <source>
        <dbReference type="EMBL" id="TFY56746.1"/>
    </source>
</evidence>
<dbReference type="GO" id="GO:0002098">
    <property type="term" value="P:tRNA wobble uridine modification"/>
    <property type="evidence" value="ECO:0007669"/>
    <property type="project" value="UniProtKB-UniRule"/>
</dbReference>
<evidence type="ECO:0000256" key="3">
    <source>
        <dbReference type="ARBA" id="ARBA00022694"/>
    </source>
</evidence>
<feature type="cross-link" description="Glycyl lysine isopeptide (Gly-Lys) (interchain with K-? in acceptor proteins)" evidence="5">
    <location>
        <position position="463"/>
    </location>
</feature>
<dbReference type="InterPro" id="IPR016155">
    <property type="entry name" value="Mopterin_synth/thiamin_S_b"/>
</dbReference>
<comment type="caution">
    <text evidence="9">The sequence shown here is derived from an EMBL/GenBank/DDBJ whole genome shotgun (WGS) entry which is preliminary data.</text>
</comment>
<evidence type="ECO:0000256" key="5">
    <source>
        <dbReference type="HAMAP-Rule" id="MF_03048"/>
    </source>
</evidence>
<name>A0A4Y9Y2S0_9AGAM</name>
<feature type="transmembrane region" description="Helical" evidence="8">
    <location>
        <begin position="103"/>
        <end position="127"/>
    </location>
</feature>
<evidence type="ECO:0000256" key="1">
    <source>
        <dbReference type="ARBA" id="ARBA00022490"/>
    </source>
</evidence>
<protein>
    <recommendedName>
        <fullName evidence="5 6">Ubiquitin-related modifier 1</fullName>
    </recommendedName>
</protein>
<dbReference type="Gene3D" id="3.10.20.30">
    <property type="match status" value="1"/>
</dbReference>
<keyword evidence="3 5" id="KW-0819">tRNA processing</keyword>
<feature type="transmembrane region" description="Helical" evidence="8">
    <location>
        <begin position="46"/>
        <end position="67"/>
    </location>
</feature>
<dbReference type="AlphaFoldDB" id="A0A4Y9Y2S0"/>
<keyword evidence="2 5" id="KW-1017">Isopeptide bond</keyword>
<dbReference type="InterPro" id="IPR012675">
    <property type="entry name" value="Beta-grasp_dom_sf"/>
</dbReference>